<dbReference type="EMBL" id="FOVP01000004">
    <property type="protein sequence ID" value="SFN54171.1"/>
    <property type="molecule type" value="Genomic_DNA"/>
</dbReference>
<dbReference type="Proteomes" id="UP000198599">
    <property type="component" value="Unassembled WGS sequence"/>
</dbReference>
<dbReference type="RefSeq" id="WP_245736210.1">
    <property type="nucleotide sequence ID" value="NZ_FOVP01000004.1"/>
</dbReference>
<organism evidence="2 3">
    <name type="scientific">Roseovarius lutimaris</name>
    <dbReference type="NCBI Taxonomy" id="1005928"/>
    <lineage>
        <taxon>Bacteria</taxon>
        <taxon>Pseudomonadati</taxon>
        <taxon>Pseudomonadota</taxon>
        <taxon>Alphaproteobacteria</taxon>
        <taxon>Rhodobacterales</taxon>
        <taxon>Roseobacteraceae</taxon>
        <taxon>Roseovarius</taxon>
    </lineage>
</organism>
<feature type="region of interest" description="Disordered" evidence="1">
    <location>
        <begin position="139"/>
        <end position="160"/>
    </location>
</feature>
<keyword evidence="3" id="KW-1185">Reference proteome</keyword>
<evidence type="ECO:0000313" key="2">
    <source>
        <dbReference type="EMBL" id="SFN54171.1"/>
    </source>
</evidence>
<proteinExistence type="predicted"/>
<dbReference type="STRING" id="1005928.SAMN04487859_104146"/>
<gene>
    <name evidence="2" type="ORF">SAMN04487859_104146</name>
</gene>
<evidence type="ECO:0000313" key="3">
    <source>
        <dbReference type="Proteomes" id="UP000198599"/>
    </source>
</evidence>
<accession>A0A1I4ZVC9</accession>
<evidence type="ECO:0000256" key="1">
    <source>
        <dbReference type="SAM" id="MobiDB-lite"/>
    </source>
</evidence>
<protein>
    <submittedName>
        <fullName evidence="2">Uncharacterized protein</fullName>
    </submittedName>
</protein>
<dbReference type="AlphaFoldDB" id="A0A1I4ZVC9"/>
<name>A0A1I4ZVC9_9RHOB</name>
<sequence length="160" mass="17782">MKMHDEMLHAAARIASERDITLGQMIRDLLAREIARAQNARPPVRADERLVAPLRARLAGDLAEAGDWQDLQARLRSKGYVLRAAGGGLALHDWPADRRICKASELGFSYSRLMRRFHTPFPGHGHRWLFDRISAAEKTQTGASEDAPDDSVIEGSGNDD</sequence>
<reference evidence="3" key="1">
    <citation type="submission" date="2016-10" db="EMBL/GenBank/DDBJ databases">
        <authorList>
            <person name="Varghese N."/>
            <person name="Submissions S."/>
        </authorList>
    </citation>
    <scope>NUCLEOTIDE SEQUENCE [LARGE SCALE GENOMIC DNA]</scope>
    <source>
        <strain evidence="3">DSM 28463</strain>
    </source>
</reference>
<feature type="compositionally biased region" description="Acidic residues" evidence="1">
    <location>
        <begin position="146"/>
        <end position="160"/>
    </location>
</feature>